<dbReference type="InterPro" id="IPR005119">
    <property type="entry name" value="LysR_subst-bd"/>
</dbReference>
<evidence type="ECO:0000256" key="2">
    <source>
        <dbReference type="ARBA" id="ARBA00023015"/>
    </source>
</evidence>
<keyword evidence="2" id="KW-0805">Transcription regulation</keyword>
<sequence length="289" mass="31500">MEMAQLKMVRAVAQTGSVAQAAAQLHCVPSNITTRIKQLESELGTPLFIRAGRGLAISAAGEIFLDYCERILALVDESKRAVDANAIPRGTLRIGAVESSASGRLPPLLAEYHRRYPDVSLELVTGAWGQLLDDLQHHRLDVALVAAGNKRSKLEHSVVYSERLVLIASACSAPIKRAEDLAGRTLLVWPPGCPYRAALENWVKPHDFKPTIASYASWGTIIGCVSAGIGVALAPEGILARYEQANQLASYRFEELAAVDNLLFWHKDTQRHLARDAFAGLLRETFGQP</sequence>
<dbReference type="SUPFAM" id="SSF46785">
    <property type="entry name" value="Winged helix' DNA-binding domain"/>
    <property type="match status" value="1"/>
</dbReference>
<organism evidence="6 7">
    <name type="scientific">Pseudomonas veronii 1YdBTEX2</name>
    <dbReference type="NCBI Taxonomy" id="1295141"/>
    <lineage>
        <taxon>Bacteria</taxon>
        <taxon>Pseudomonadati</taxon>
        <taxon>Pseudomonadota</taxon>
        <taxon>Gammaproteobacteria</taxon>
        <taxon>Pseudomonadales</taxon>
        <taxon>Pseudomonadaceae</taxon>
        <taxon>Pseudomonas</taxon>
    </lineage>
</organism>
<dbReference type="RefSeq" id="WP_017845241.1">
    <property type="nucleotide sequence ID" value="NZ_AOUH01000007.1"/>
</dbReference>
<dbReference type="Pfam" id="PF00126">
    <property type="entry name" value="HTH_1"/>
    <property type="match status" value="1"/>
</dbReference>
<evidence type="ECO:0000313" key="7">
    <source>
        <dbReference type="Proteomes" id="UP000245431"/>
    </source>
</evidence>
<comment type="similarity">
    <text evidence="1">Belongs to the LysR transcriptional regulatory family.</text>
</comment>
<dbReference type="Gene3D" id="3.40.190.290">
    <property type="match status" value="1"/>
</dbReference>
<dbReference type="GO" id="GO:0003700">
    <property type="term" value="F:DNA-binding transcription factor activity"/>
    <property type="evidence" value="ECO:0007669"/>
    <property type="project" value="InterPro"/>
</dbReference>
<keyword evidence="4" id="KW-0804">Transcription</keyword>
<dbReference type="GO" id="GO:0000976">
    <property type="term" value="F:transcription cis-regulatory region binding"/>
    <property type="evidence" value="ECO:0007669"/>
    <property type="project" value="TreeGrafter"/>
</dbReference>
<accession>A0A1D3K1W0</accession>
<dbReference type="PANTHER" id="PTHR30126:SF40">
    <property type="entry name" value="HTH-TYPE TRANSCRIPTIONAL REGULATOR GLTR"/>
    <property type="match status" value="1"/>
</dbReference>
<protein>
    <submittedName>
        <fullName evidence="6">LysR family transcriptional regulator</fullName>
    </submittedName>
</protein>
<dbReference type="Gene3D" id="1.10.10.10">
    <property type="entry name" value="Winged helix-like DNA-binding domain superfamily/Winged helix DNA-binding domain"/>
    <property type="match status" value="1"/>
</dbReference>
<evidence type="ECO:0000256" key="3">
    <source>
        <dbReference type="ARBA" id="ARBA00023125"/>
    </source>
</evidence>
<reference evidence="7" key="1">
    <citation type="submission" date="2016-07" db="EMBL/GenBank/DDBJ databases">
        <authorList>
            <person name="Florea S."/>
            <person name="Webb J.S."/>
            <person name="Jaromczyk J."/>
            <person name="Schardl C.L."/>
        </authorList>
    </citation>
    <scope>NUCLEOTIDE SEQUENCE [LARGE SCALE GENOMIC DNA]</scope>
    <source>
        <strain evidence="7">1YdBTEX2</strain>
    </source>
</reference>
<dbReference type="AlphaFoldDB" id="A0A1D3K1W0"/>
<dbReference type="PANTHER" id="PTHR30126">
    <property type="entry name" value="HTH-TYPE TRANSCRIPTIONAL REGULATOR"/>
    <property type="match status" value="1"/>
</dbReference>
<dbReference type="InterPro" id="IPR036390">
    <property type="entry name" value="WH_DNA-bd_sf"/>
</dbReference>
<dbReference type="InterPro" id="IPR000847">
    <property type="entry name" value="LysR_HTH_N"/>
</dbReference>
<gene>
    <name evidence="6" type="ORF">PVE_R1G4444</name>
</gene>
<evidence type="ECO:0000259" key="5">
    <source>
        <dbReference type="PROSITE" id="PS50931"/>
    </source>
</evidence>
<evidence type="ECO:0000256" key="1">
    <source>
        <dbReference type="ARBA" id="ARBA00009437"/>
    </source>
</evidence>
<dbReference type="PROSITE" id="PS50931">
    <property type="entry name" value="HTH_LYSR"/>
    <property type="match status" value="1"/>
</dbReference>
<dbReference type="Pfam" id="PF03466">
    <property type="entry name" value="LysR_substrate"/>
    <property type="match status" value="1"/>
</dbReference>
<dbReference type="EMBL" id="LT599583">
    <property type="protein sequence ID" value="SBW82326.1"/>
    <property type="molecule type" value="Genomic_DNA"/>
</dbReference>
<dbReference type="Proteomes" id="UP000245431">
    <property type="component" value="Chromosome PVE_r1"/>
</dbReference>
<feature type="domain" description="HTH lysR-type" evidence="5">
    <location>
        <begin position="1"/>
        <end position="58"/>
    </location>
</feature>
<dbReference type="SUPFAM" id="SSF53850">
    <property type="entry name" value="Periplasmic binding protein-like II"/>
    <property type="match status" value="1"/>
</dbReference>
<dbReference type="GeneID" id="47558089"/>
<proteinExistence type="inferred from homology"/>
<evidence type="ECO:0000256" key="4">
    <source>
        <dbReference type="ARBA" id="ARBA00023163"/>
    </source>
</evidence>
<dbReference type="InterPro" id="IPR036388">
    <property type="entry name" value="WH-like_DNA-bd_sf"/>
</dbReference>
<name>A0A1D3K1W0_PSEVE</name>
<keyword evidence="3" id="KW-0238">DNA-binding</keyword>
<dbReference type="FunFam" id="1.10.10.10:FF:000001">
    <property type="entry name" value="LysR family transcriptional regulator"/>
    <property type="match status" value="1"/>
</dbReference>
<evidence type="ECO:0000313" key="6">
    <source>
        <dbReference type="EMBL" id="SBW82326.1"/>
    </source>
</evidence>